<evidence type="ECO:0000256" key="5">
    <source>
        <dbReference type="ARBA" id="ARBA00022741"/>
    </source>
</evidence>
<name>A0ABY3GRP4_9ACTN</name>
<dbReference type="EMBL" id="VOGX01000056">
    <property type="protein sequence ID" value="TWV18774.1"/>
    <property type="molecule type" value="Genomic_DNA"/>
</dbReference>
<evidence type="ECO:0000313" key="12">
    <source>
        <dbReference type="EMBL" id="TWV18774.1"/>
    </source>
</evidence>
<dbReference type="EC" id="2.7.13.3" evidence="2"/>
<feature type="transmembrane region" description="Helical" evidence="9">
    <location>
        <begin position="52"/>
        <end position="69"/>
    </location>
</feature>
<evidence type="ECO:0000256" key="2">
    <source>
        <dbReference type="ARBA" id="ARBA00012438"/>
    </source>
</evidence>
<feature type="domain" description="Histidine kinase/HSP90-like ATPase" evidence="10">
    <location>
        <begin position="336"/>
        <end position="419"/>
    </location>
</feature>
<dbReference type="InterPro" id="IPR011712">
    <property type="entry name" value="Sig_transdc_His_kin_sub3_dim/P"/>
</dbReference>
<dbReference type="Proteomes" id="UP000318052">
    <property type="component" value="Unassembled WGS sequence"/>
</dbReference>
<evidence type="ECO:0000313" key="13">
    <source>
        <dbReference type="Proteomes" id="UP000318052"/>
    </source>
</evidence>
<evidence type="ECO:0000259" key="11">
    <source>
        <dbReference type="Pfam" id="PF07730"/>
    </source>
</evidence>
<keyword evidence="9" id="KW-1133">Transmembrane helix</keyword>
<proteinExistence type="predicted"/>
<dbReference type="Pfam" id="PF02518">
    <property type="entry name" value="HATPase_c"/>
    <property type="match status" value="1"/>
</dbReference>
<dbReference type="PANTHER" id="PTHR24421:SF10">
    <property type="entry name" value="NITRATE_NITRITE SENSOR PROTEIN NARQ"/>
    <property type="match status" value="1"/>
</dbReference>
<feature type="domain" description="Signal transduction histidine kinase subgroup 3 dimerisation and phosphoacceptor" evidence="11">
    <location>
        <begin position="234"/>
        <end position="299"/>
    </location>
</feature>
<evidence type="ECO:0000256" key="9">
    <source>
        <dbReference type="SAM" id="Phobius"/>
    </source>
</evidence>
<keyword evidence="7" id="KW-0067">ATP-binding</keyword>
<keyword evidence="3" id="KW-0597">Phosphoprotein</keyword>
<feature type="transmembrane region" description="Helical" evidence="9">
    <location>
        <begin position="140"/>
        <end position="166"/>
    </location>
</feature>
<sequence>MARVAERLCAWLRRAGVGFARACAVAGTGLAAPAVWASAVTLGIRWGAGTPWSWLLPLMMVNVGTYALSRPVSRAARHLVARWTGTVVPAGYREAGPVTRMPDGRWWNGYSYELTRRDALLDQRRRVRARDPANARDLRFTVILGCTAGPVAAVPVAAVAAAVLGFARPEPFAPLLGALGLAVALASAPYAWRLLVPVAVRFLRPSAAMALEGRVAELTVHRADATATQAAEVRRIERDLHDGAQARLVGVGLSVATARKLMETDPDRARAAMREAQEQAAASLAELRTLVRGINPPVLTERGLVDAVRALALDVPLEIEVSAGPGPRLEPPLESALYFGVAELLANAVKHARAGRVEVTLVRTGTLAVAEVADDGGGGASVREGGGLAGLRRRLAVFDGTLEISSPPGGPTHVRMAVPCA</sequence>
<gene>
    <name evidence="12" type="ORF">FRZ02_29405</name>
</gene>
<organism evidence="12 13">
    <name type="scientific">Streptomyces albidoflavus</name>
    <dbReference type="NCBI Taxonomy" id="1886"/>
    <lineage>
        <taxon>Bacteria</taxon>
        <taxon>Bacillati</taxon>
        <taxon>Actinomycetota</taxon>
        <taxon>Actinomycetes</taxon>
        <taxon>Kitasatosporales</taxon>
        <taxon>Streptomycetaceae</taxon>
        <taxon>Streptomyces</taxon>
        <taxon>Streptomyces albidoflavus group</taxon>
    </lineage>
</organism>
<evidence type="ECO:0000256" key="3">
    <source>
        <dbReference type="ARBA" id="ARBA00022553"/>
    </source>
</evidence>
<dbReference type="Gene3D" id="1.20.5.1930">
    <property type="match status" value="1"/>
</dbReference>
<keyword evidence="13" id="KW-1185">Reference proteome</keyword>
<keyword evidence="8" id="KW-0902">Two-component regulatory system</keyword>
<keyword evidence="6 12" id="KW-0418">Kinase</keyword>
<dbReference type="InterPro" id="IPR003594">
    <property type="entry name" value="HATPase_dom"/>
</dbReference>
<evidence type="ECO:0000259" key="10">
    <source>
        <dbReference type="Pfam" id="PF02518"/>
    </source>
</evidence>
<comment type="caution">
    <text evidence="12">The sequence shown here is derived from an EMBL/GenBank/DDBJ whole genome shotgun (WGS) entry which is preliminary data.</text>
</comment>
<dbReference type="CDD" id="cd16917">
    <property type="entry name" value="HATPase_UhpB-NarQ-NarX-like"/>
    <property type="match status" value="1"/>
</dbReference>
<keyword evidence="4" id="KW-0808">Transferase</keyword>
<dbReference type="RefSeq" id="WP_030769144.1">
    <property type="nucleotide sequence ID" value="NZ_JBEXJU010000001.1"/>
</dbReference>
<feature type="transmembrane region" description="Helical" evidence="9">
    <location>
        <begin position="172"/>
        <end position="192"/>
    </location>
</feature>
<dbReference type="PANTHER" id="PTHR24421">
    <property type="entry name" value="NITRATE/NITRITE SENSOR PROTEIN NARX-RELATED"/>
    <property type="match status" value="1"/>
</dbReference>
<evidence type="ECO:0000256" key="6">
    <source>
        <dbReference type="ARBA" id="ARBA00022777"/>
    </source>
</evidence>
<keyword evidence="9" id="KW-0812">Transmembrane</keyword>
<feature type="transmembrane region" description="Helical" evidence="9">
    <location>
        <begin position="21"/>
        <end position="46"/>
    </location>
</feature>
<dbReference type="InterPro" id="IPR036890">
    <property type="entry name" value="HATPase_C_sf"/>
</dbReference>
<keyword evidence="9" id="KW-0472">Membrane</keyword>
<protein>
    <recommendedName>
        <fullName evidence="2">histidine kinase</fullName>
        <ecNumber evidence="2">2.7.13.3</ecNumber>
    </recommendedName>
</protein>
<dbReference type="InterPro" id="IPR050482">
    <property type="entry name" value="Sensor_HK_TwoCompSys"/>
</dbReference>
<dbReference type="SUPFAM" id="SSF55874">
    <property type="entry name" value="ATPase domain of HSP90 chaperone/DNA topoisomerase II/histidine kinase"/>
    <property type="match status" value="1"/>
</dbReference>
<evidence type="ECO:0000256" key="7">
    <source>
        <dbReference type="ARBA" id="ARBA00022840"/>
    </source>
</evidence>
<evidence type="ECO:0000256" key="1">
    <source>
        <dbReference type="ARBA" id="ARBA00000085"/>
    </source>
</evidence>
<reference evidence="13" key="1">
    <citation type="journal article" date="2019" name="Microbiol. Resour. Announc.">
        <title>Draft Genomic Sequences of Streptomyces misionensis and Streptomyces albidoflavus, bacteria applied for phytopathogen biocontrol.</title>
        <authorList>
            <person name="Pylro V."/>
            <person name="Dias A."/>
            <person name="Andreote F."/>
            <person name="Varani A."/>
            <person name="Andreote C."/>
            <person name="Bernardo E."/>
            <person name="Martins T."/>
        </authorList>
    </citation>
    <scope>NUCLEOTIDE SEQUENCE [LARGE SCALE GENOMIC DNA]</scope>
    <source>
        <strain evidence="13">77</strain>
    </source>
</reference>
<dbReference type="Gene3D" id="3.30.565.10">
    <property type="entry name" value="Histidine kinase-like ATPase, C-terminal domain"/>
    <property type="match status" value="1"/>
</dbReference>
<accession>A0ABY3GRP4</accession>
<dbReference type="GO" id="GO:0016301">
    <property type="term" value="F:kinase activity"/>
    <property type="evidence" value="ECO:0007669"/>
    <property type="project" value="UniProtKB-KW"/>
</dbReference>
<evidence type="ECO:0000256" key="8">
    <source>
        <dbReference type="ARBA" id="ARBA00023012"/>
    </source>
</evidence>
<comment type="catalytic activity">
    <reaction evidence="1">
        <text>ATP + protein L-histidine = ADP + protein N-phospho-L-histidine.</text>
        <dbReference type="EC" id="2.7.13.3"/>
    </reaction>
</comment>
<dbReference type="Pfam" id="PF07730">
    <property type="entry name" value="HisKA_3"/>
    <property type="match status" value="1"/>
</dbReference>
<keyword evidence="5" id="KW-0547">Nucleotide-binding</keyword>
<evidence type="ECO:0000256" key="4">
    <source>
        <dbReference type="ARBA" id="ARBA00022679"/>
    </source>
</evidence>